<accession>A0A1H2ERQ7</accession>
<dbReference type="RefSeq" id="WP_092384649.1">
    <property type="nucleotide sequence ID" value="NZ_LT629787.1"/>
</dbReference>
<dbReference type="Proteomes" id="UP000243924">
    <property type="component" value="Chromosome I"/>
</dbReference>
<dbReference type="AlphaFoldDB" id="A0A1H2ERQ7"/>
<keyword evidence="1" id="KW-1133">Transmembrane helix</keyword>
<evidence type="ECO:0000256" key="1">
    <source>
        <dbReference type="SAM" id="Phobius"/>
    </source>
</evidence>
<keyword evidence="3" id="KW-1185">Reference proteome</keyword>
<feature type="transmembrane region" description="Helical" evidence="1">
    <location>
        <begin position="87"/>
        <end position="106"/>
    </location>
</feature>
<dbReference type="EMBL" id="LT629787">
    <property type="protein sequence ID" value="SDT97418.1"/>
    <property type="molecule type" value="Genomic_DNA"/>
</dbReference>
<proteinExistence type="predicted"/>
<feature type="transmembrane region" description="Helical" evidence="1">
    <location>
        <begin position="32"/>
        <end position="50"/>
    </location>
</feature>
<name>A0A1H2ERQ7_9GAMM</name>
<dbReference type="OrthoDB" id="5879840at2"/>
<feature type="transmembrane region" description="Helical" evidence="1">
    <location>
        <begin position="57"/>
        <end position="75"/>
    </location>
</feature>
<keyword evidence="1" id="KW-0472">Membrane</keyword>
<reference evidence="3" key="1">
    <citation type="submission" date="2016-10" db="EMBL/GenBank/DDBJ databases">
        <authorList>
            <person name="Varghese N."/>
            <person name="Submissions S."/>
        </authorList>
    </citation>
    <scope>NUCLEOTIDE SEQUENCE [LARGE SCALE GENOMIC DNA]</scope>
    <source>
        <strain evidence="3">CECT 8338</strain>
    </source>
</reference>
<organism evidence="2 3">
    <name type="scientific">Halopseudomonas salegens</name>
    <dbReference type="NCBI Taxonomy" id="1434072"/>
    <lineage>
        <taxon>Bacteria</taxon>
        <taxon>Pseudomonadati</taxon>
        <taxon>Pseudomonadota</taxon>
        <taxon>Gammaproteobacteria</taxon>
        <taxon>Pseudomonadales</taxon>
        <taxon>Pseudomonadaceae</taxon>
        <taxon>Halopseudomonas</taxon>
    </lineage>
</organism>
<sequence>MFEFTVFVGLIALFLALKPDEAFELQPLCAIAMMAVYLTIYLYVPPVLTIKVRYVGLAFGYVPTVAVVAILFPELNSSQPIAVTRFLGWLGLMMIFLLMCLLKLFVW</sequence>
<protein>
    <submittedName>
        <fullName evidence="2">Uncharacterized protein</fullName>
    </submittedName>
</protein>
<gene>
    <name evidence="2" type="ORF">SAMN05216210_0954</name>
</gene>
<evidence type="ECO:0000313" key="2">
    <source>
        <dbReference type="EMBL" id="SDT97418.1"/>
    </source>
</evidence>
<evidence type="ECO:0000313" key="3">
    <source>
        <dbReference type="Proteomes" id="UP000243924"/>
    </source>
</evidence>
<keyword evidence="1" id="KW-0812">Transmembrane</keyword>